<dbReference type="CTD" id="40611"/>
<keyword evidence="1 4" id="KW-0732">Signal</keyword>
<dbReference type="AlphaFoldDB" id="A0A6J2TD97"/>
<dbReference type="PANTHER" id="PTHR11008">
    <property type="entry name" value="PROTEIN TAKEOUT-LIKE PROTEIN"/>
    <property type="match status" value="1"/>
</dbReference>
<feature type="chain" id="PRO_5027100050" evidence="4">
    <location>
        <begin position="20"/>
        <end position="246"/>
    </location>
</feature>
<comment type="similarity">
    <text evidence="3">Belongs to the TO family.</text>
</comment>
<dbReference type="OrthoDB" id="8185598at2759"/>
<proteinExistence type="inferred from homology"/>
<dbReference type="Pfam" id="PF06585">
    <property type="entry name" value="JHBP"/>
    <property type="match status" value="1"/>
</dbReference>
<keyword evidence="5" id="KW-1185">Reference proteome</keyword>
<dbReference type="InterPro" id="IPR038606">
    <property type="entry name" value="To_sf"/>
</dbReference>
<evidence type="ECO:0000256" key="1">
    <source>
        <dbReference type="ARBA" id="ARBA00022729"/>
    </source>
</evidence>
<reference evidence="6" key="1">
    <citation type="submission" date="2025-08" db="UniProtKB">
        <authorList>
            <consortium name="RefSeq"/>
        </authorList>
    </citation>
    <scope>IDENTIFICATION</scope>
    <source>
        <strain evidence="6">11010-0011.00</strain>
        <tissue evidence="6">Whole body</tissue>
    </source>
</reference>
<dbReference type="SMART" id="SM00700">
    <property type="entry name" value="JHBP"/>
    <property type="match status" value="1"/>
</dbReference>
<evidence type="ECO:0000256" key="2">
    <source>
        <dbReference type="ARBA" id="ARBA00023108"/>
    </source>
</evidence>
<dbReference type="GO" id="GO:0007623">
    <property type="term" value="P:circadian rhythm"/>
    <property type="evidence" value="ECO:0007669"/>
    <property type="project" value="UniProtKB-ARBA"/>
</dbReference>
<dbReference type="PANTHER" id="PTHR11008:SF14">
    <property type="entry name" value="CIRCADIAN CLOCK-CONTROLLED PROTEIN-LIKE PROTEIN"/>
    <property type="match status" value="1"/>
</dbReference>
<dbReference type="Gene3D" id="3.15.10.30">
    <property type="entry name" value="Haemolymph juvenile hormone binding protein"/>
    <property type="match status" value="1"/>
</dbReference>
<organism evidence="5 6">
    <name type="scientific">Drosophila lebanonensis</name>
    <name type="common">Fruit fly</name>
    <name type="synonym">Scaptodrosophila lebanonensis</name>
    <dbReference type="NCBI Taxonomy" id="7225"/>
    <lineage>
        <taxon>Eukaryota</taxon>
        <taxon>Metazoa</taxon>
        <taxon>Ecdysozoa</taxon>
        <taxon>Arthropoda</taxon>
        <taxon>Hexapoda</taxon>
        <taxon>Insecta</taxon>
        <taxon>Pterygota</taxon>
        <taxon>Neoptera</taxon>
        <taxon>Endopterygota</taxon>
        <taxon>Diptera</taxon>
        <taxon>Brachycera</taxon>
        <taxon>Muscomorpha</taxon>
        <taxon>Ephydroidea</taxon>
        <taxon>Drosophilidae</taxon>
        <taxon>Scaptodrosophila</taxon>
    </lineage>
</organism>
<evidence type="ECO:0000256" key="3">
    <source>
        <dbReference type="ARBA" id="ARBA00060902"/>
    </source>
</evidence>
<evidence type="ECO:0000256" key="4">
    <source>
        <dbReference type="SAM" id="SignalP"/>
    </source>
</evidence>
<keyword evidence="2" id="KW-0090">Biological rhythms</keyword>
<dbReference type="RefSeq" id="XP_030373969.1">
    <property type="nucleotide sequence ID" value="XM_030518109.1"/>
</dbReference>
<dbReference type="InterPro" id="IPR010562">
    <property type="entry name" value="Haemolymph_juvenile_hormone-bd"/>
</dbReference>
<evidence type="ECO:0000313" key="5">
    <source>
        <dbReference type="Proteomes" id="UP000504634"/>
    </source>
</evidence>
<gene>
    <name evidence="6" type="primary">LOC115623654</name>
</gene>
<accession>A0A6J2TD97</accession>
<feature type="signal peptide" evidence="4">
    <location>
        <begin position="1"/>
        <end position="19"/>
    </location>
</feature>
<protein>
    <submittedName>
        <fullName evidence="6">Protein takeout</fullName>
    </submittedName>
</protein>
<dbReference type="GeneID" id="115623654"/>
<name>A0A6J2TD97_DROLE</name>
<evidence type="ECO:0000313" key="6">
    <source>
        <dbReference type="RefSeq" id="XP_030373969.1"/>
    </source>
</evidence>
<dbReference type="FunFam" id="3.15.10.30:FF:000001">
    <property type="entry name" value="Takeout-like protein 1"/>
    <property type="match status" value="1"/>
</dbReference>
<dbReference type="GO" id="GO:0005615">
    <property type="term" value="C:extracellular space"/>
    <property type="evidence" value="ECO:0007669"/>
    <property type="project" value="TreeGrafter"/>
</dbReference>
<dbReference type="Proteomes" id="UP000504634">
    <property type="component" value="Unplaced"/>
</dbReference>
<sequence length="246" mass="27476">MQSNLVFVALLLFVGAASAGNMPDYIKVCHRNDPELSKCLKNSVHNLRPYLADGIKDINVPAMEPLYIGDLNILEGGTTGITVKAKKLNIYGASNFEITKMRASTANTRFDFELLLPNLRGEGLYEINGNILALPIRGNGPFVGNFTNFVAYVRILYDVKNINDIDYLHVKEFALKIRTGKGRLRLDNLFNGDKVLGDVINDTVNQNFELFTNEVIAPIARALESKFLAITTKILENFTYNELFPL</sequence>